<name>A0A3G3M3Q6_9CAUD</name>
<reference evidence="2 3" key="1">
    <citation type="submission" date="2018-09" db="EMBL/GenBank/DDBJ databases">
        <authorList>
            <person name="Zack K."/>
            <person name="Stoner T.H."/>
            <person name="Garlena R.A."/>
            <person name="Russell D.A."/>
            <person name="Pope W.H."/>
            <person name="Jacobs-Sera D."/>
            <person name="Hatfull G.F."/>
        </authorList>
    </citation>
    <scope>NUCLEOTIDE SEQUENCE [LARGE SCALE GENOMIC DNA]</scope>
</reference>
<dbReference type="Proteomes" id="UP000279087">
    <property type="component" value="Segment"/>
</dbReference>
<keyword evidence="3" id="KW-1185">Reference proteome</keyword>
<protein>
    <submittedName>
        <fullName evidence="2">Uncharacterized protein</fullName>
    </submittedName>
</protein>
<dbReference type="GeneID" id="77932064"/>
<evidence type="ECO:0000313" key="2">
    <source>
        <dbReference type="EMBL" id="AYR01061.1"/>
    </source>
</evidence>
<feature type="region of interest" description="Disordered" evidence="1">
    <location>
        <begin position="1"/>
        <end position="54"/>
    </location>
</feature>
<dbReference type="EMBL" id="MH910037">
    <property type="protein sequence ID" value="AYR01061.1"/>
    <property type="molecule type" value="Genomic_DNA"/>
</dbReference>
<accession>A0A3G3M3Q6</accession>
<proteinExistence type="predicted"/>
<gene>
    <name evidence="2" type="primary">94</name>
    <name evidence="2" type="ORF">PBI_ISOLDE_94</name>
</gene>
<dbReference type="RefSeq" id="YP_010656182.1">
    <property type="nucleotide sequence ID" value="NC_070835.1"/>
</dbReference>
<evidence type="ECO:0000313" key="3">
    <source>
        <dbReference type="Proteomes" id="UP000279087"/>
    </source>
</evidence>
<sequence>MHTGMQGTSWPGTNPGTDHTSGRHWRITTPAPIPGSRETATLDPVTVHHGGAWH</sequence>
<dbReference type="KEGG" id="vg:77932064"/>
<organism evidence="2 3">
    <name type="scientific">Arthrobacter phage Isolde</name>
    <dbReference type="NCBI Taxonomy" id="2419610"/>
    <lineage>
        <taxon>Viruses</taxon>
        <taxon>Duplodnaviria</taxon>
        <taxon>Heunggongvirae</taxon>
        <taxon>Uroviricota</taxon>
        <taxon>Caudoviricetes</taxon>
        <taxon>Isoldevirus</taxon>
        <taxon>Isoldevirus isolde</taxon>
    </lineage>
</organism>
<feature type="compositionally biased region" description="Polar residues" evidence="1">
    <location>
        <begin position="1"/>
        <end position="19"/>
    </location>
</feature>
<evidence type="ECO:0000256" key="1">
    <source>
        <dbReference type="SAM" id="MobiDB-lite"/>
    </source>
</evidence>